<proteinExistence type="predicted"/>
<organism evidence="2 3">
    <name type="scientific">Modicella reniformis</name>
    <dbReference type="NCBI Taxonomy" id="1440133"/>
    <lineage>
        <taxon>Eukaryota</taxon>
        <taxon>Fungi</taxon>
        <taxon>Fungi incertae sedis</taxon>
        <taxon>Mucoromycota</taxon>
        <taxon>Mortierellomycotina</taxon>
        <taxon>Mortierellomycetes</taxon>
        <taxon>Mortierellales</taxon>
        <taxon>Mortierellaceae</taxon>
        <taxon>Modicella</taxon>
    </lineage>
</organism>
<evidence type="ECO:0000256" key="1">
    <source>
        <dbReference type="SAM" id="MobiDB-lite"/>
    </source>
</evidence>
<gene>
    <name evidence="2" type="ORF">BGZ65_002857</name>
</gene>
<sequence>MDDIGEDDDDEDDDEDEDDAEDDDENFSDDTDEQQEAAGKGYSYNRSVHRGPYLKSRRHAEQLRKNQGRTGAMRKRPLRLRTISGAAMRSDAAANVDVPHVPVQESSLQPTSPRQHFAQICEEVTSTLHQDSTLPEPYAQVLNAMFEQGDLEIYKRNSKRPSRPAHVERVQVDITDIAFFTRVLGFLG</sequence>
<feature type="compositionally biased region" description="Acidic residues" evidence="1">
    <location>
        <begin position="1"/>
        <end position="35"/>
    </location>
</feature>
<reference evidence="2" key="1">
    <citation type="journal article" date="2020" name="Fungal Divers.">
        <title>Resolving the Mortierellaceae phylogeny through synthesis of multi-gene phylogenetics and phylogenomics.</title>
        <authorList>
            <person name="Vandepol N."/>
            <person name="Liber J."/>
            <person name="Desiro A."/>
            <person name="Na H."/>
            <person name="Kennedy M."/>
            <person name="Barry K."/>
            <person name="Grigoriev I.V."/>
            <person name="Miller A.N."/>
            <person name="O'Donnell K."/>
            <person name="Stajich J.E."/>
            <person name="Bonito G."/>
        </authorList>
    </citation>
    <scope>NUCLEOTIDE SEQUENCE</scope>
    <source>
        <strain evidence="2">MES-2147</strain>
    </source>
</reference>
<evidence type="ECO:0000313" key="2">
    <source>
        <dbReference type="EMBL" id="KAF9956285.1"/>
    </source>
</evidence>
<feature type="region of interest" description="Disordered" evidence="1">
    <location>
        <begin position="1"/>
        <end position="75"/>
    </location>
</feature>
<accession>A0A9P6M049</accession>
<evidence type="ECO:0000313" key="3">
    <source>
        <dbReference type="Proteomes" id="UP000749646"/>
    </source>
</evidence>
<dbReference type="AlphaFoldDB" id="A0A9P6M049"/>
<dbReference type="Proteomes" id="UP000749646">
    <property type="component" value="Unassembled WGS sequence"/>
</dbReference>
<protein>
    <submittedName>
        <fullName evidence="2">Uncharacterized protein</fullName>
    </submittedName>
</protein>
<name>A0A9P6M049_9FUNG</name>
<dbReference type="OrthoDB" id="2423735at2759"/>
<dbReference type="EMBL" id="JAAAHW010006701">
    <property type="protein sequence ID" value="KAF9956285.1"/>
    <property type="molecule type" value="Genomic_DNA"/>
</dbReference>
<keyword evidence="3" id="KW-1185">Reference proteome</keyword>
<comment type="caution">
    <text evidence="2">The sequence shown here is derived from an EMBL/GenBank/DDBJ whole genome shotgun (WGS) entry which is preliminary data.</text>
</comment>